<gene>
    <name evidence="2" type="ORF">PCOR1329_LOCUS10478</name>
</gene>
<dbReference type="Proteomes" id="UP001189429">
    <property type="component" value="Unassembled WGS sequence"/>
</dbReference>
<evidence type="ECO:0000313" key="3">
    <source>
        <dbReference type="Proteomes" id="UP001189429"/>
    </source>
</evidence>
<dbReference type="EMBL" id="CAUYUJ010002973">
    <property type="protein sequence ID" value="CAK0803200.1"/>
    <property type="molecule type" value="Genomic_DNA"/>
</dbReference>
<feature type="compositionally biased region" description="Basic residues" evidence="1">
    <location>
        <begin position="313"/>
        <end position="322"/>
    </location>
</feature>
<feature type="non-terminal residue" evidence="2">
    <location>
        <position position="604"/>
    </location>
</feature>
<proteinExistence type="predicted"/>
<evidence type="ECO:0000313" key="2">
    <source>
        <dbReference type="EMBL" id="CAK0803200.1"/>
    </source>
</evidence>
<keyword evidence="3" id="KW-1185">Reference proteome</keyword>
<organism evidence="2 3">
    <name type="scientific">Prorocentrum cordatum</name>
    <dbReference type="NCBI Taxonomy" id="2364126"/>
    <lineage>
        <taxon>Eukaryota</taxon>
        <taxon>Sar</taxon>
        <taxon>Alveolata</taxon>
        <taxon>Dinophyceae</taxon>
        <taxon>Prorocentrales</taxon>
        <taxon>Prorocentraceae</taxon>
        <taxon>Prorocentrum</taxon>
    </lineage>
</organism>
<protein>
    <submittedName>
        <fullName evidence="2">Uncharacterized protein</fullName>
    </submittedName>
</protein>
<comment type="caution">
    <text evidence="2">The sequence shown here is derived from an EMBL/GenBank/DDBJ whole genome shotgun (WGS) entry which is preliminary data.</text>
</comment>
<sequence length="604" mass="66638">GVFEGVRGEAWAVPAVGKGENGEAIGPETVLLLVSHATLIEAAYEAQRRQPQNKFVIRTMEAGVLVKIFVCWSPTRILVYLRDLHNQFHAGAAMSFLEKYVQSRDCEKEWTDYMKENNMVARQMPTSGPNTYLKEYWRWLNKYHQGEFHNWPQFKVAKTFMRDMVTRKLYSTWSSKVSAECDFAHPALQTPDVLCINKEVFDVITSFSDAIPREYLDSLLAQCLRFAYPVVIEGEGERWLFGAARANQGDDEEWIFRNKNGVDAKLKLLKCPMGGSVAYVQASKKGGQKERATTSGPSGGKGVGKAAADKGKGKGKVKKTKTKAAEAKGKAKPKAKKGASNNKAMDILREETLDAGVTLVEGHGAQGEGAMEIADEIVGESDLMDIEDSPELPVVLAQPEAEVANRGKLFLGDLYSMIATVLRHVPTDMQDEAAIALTFKEEMYFAMQGQALDLLDRQIAVNWRVYQESLKRKLAAKHLSRAPAVTALAELANSESQGGGDVATRRELAIAHETAKKKCHDKAIQEQTDAHIAILKTEDEAGSNGAAKTFLIQNNMDFPVTMHQCFNTIATSLLPRLFDSADAKLKEKAAVLHLTMTDVLSHLA</sequence>
<accession>A0ABN9QBC5</accession>
<feature type="region of interest" description="Disordered" evidence="1">
    <location>
        <begin position="282"/>
        <end position="342"/>
    </location>
</feature>
<name>A0ABN9QBC5_9DINO</name>
<feature type="non-terminal residue" evidence="2">
    <location>
        <position position="1"/>
    </location>
</feature>
<evidence type="ECO:0000256" key="1">
    <source>
        <dbReference type="SAM" id="MobiDB-lite"/>
    </source>
</evidence>
<reference evidence="2" key="1">
    <citation type="submission" date="2023-10" db="EMBL/GenBank/DDBJ databases">
        <authorList>
            <person name="Chen Y."/>
            <person name="Shah S."/>
            <person name="Dougan E. K."/>
            <person name="Thang M."/>
            <person name="Chan C."/>
        </authorList>
    </citation>
    <scope>NUCLEOTIDE SEQUENCE [LARGE SCALE GENOMIC DNA]</scope>
</reference>